<keyword evidence="4" id="KW-1015">Disulfide bond</keyword>
<dbReference type="GO" id="GO:0016668">
    <property type="term" value="F:oxidoreductase activity, acting on a sulfur group of donors, NAD(P) as acceptor"/>
    <property type="evidence" value="ECO:0007669"/>
    <property type="project" value="UniProtKB-ARBA"/>
</dbReference>
<proteinExistence type="predicted"/>
<gene>
    <name evidence="7" type="ORF">METZ01_LOCUS255130</name>
</gene>
<keyword evidence="5" id="KW-0676">Redox-active center</keyword>
<evidence type="ECO:0000256" key="5">
    <source>
        <dbReference type="ARBA" id="ARBA00023284"/>
    </source>
</evidence>
<name>A0A382IRP6_9ZZZZ</name>
<dbReference type="InterPro" id="IPR008255">
    <property type="entry name" value="Pyr_nucl-diS_OxRdtase_2_AS"/>
</dbReference>
<dbReference type="InterPro" id="IPR036188">
    <property type="entry name" value="FAD/NAD-bd_sf"/>
</dbReference>
<protein>
    <recommendedName>
        <fullName evidence="6">FAD/NAD(P)-binding domain-containing protein</fullName>
    </recommendedName>
</protein>
<dbReference type="PRINTS" id="PR00469">
    <property type="entry name" value="PNDRDTASEII"/>
</dbReference>
<feature type="domain" description="FAD/NAD(P)-binding" evidence="6">
    <location>
        <begin position="2"/>
        <end position="136"/>
    </location>
</feature>
<dbReference type="InterPro" id="IPR023753">
    <property type="entry name" value="FAD/NAD-binding_dom"/>
</dbReference>
<evidence type="ECO:0000256" key="4">
    <source>
        <dbReference type="ARBA" id="ARBA00023157"/>
    </source>
</evidence>
<keyword evidence="3" id="KW-0560">Oxidoreductase</keyword>
<dbReference type="PANTHER" id="PTHR48105">
    <property type="entry name" value="THIOREDOXIN REDUCTASE 1-RELATED-RELATED"/>
    <property type="match status" value="1"/>
</dbReference>
<dbReference type="SUPFAM" id="SSF51971">
    <property type="entry name" value="Nucleotide-binding domain"/>
    <property type="match status" value="1"/>
</dbReference>
<evidence type="ECO:0000256" key="3">
    <source>
        <dbReference type="ARBA" id="ARBA00023002"/>
    </source>
</evidence>
<dbReference type="EMBL" id="UINC01069134">
    <property type="protein sequence ID" value="SVC02276.1"/>
    <property type="molecule type" value="Genomic_DNA"/>
</dbReference>
<keyword evidence="1" id="KW-0285">Flavoprotein</keyword>
<sequence>MGAALYSARYNLKTLIIAKEFGGTGNIAHKVDNWIGEPGITGMELMDKFVKHINDYDVTRVESEVTNISKLSGNSFSVKADKTYHGKSVIYALGMKHRKLEIPGEKKFAGKGVNYCYTCDGPLYKNKKVAIIGGGDSAGW</sequence>
<dbReference type="PROSITE" id="PS00573">
    <property type="entry name" value="PYRIDINE_REDOX_2"/>
    <property type="match status" value="1"/>
</dbReference>
<organism evidence="7">
    <name type="scientific">marine metagenome</name>
    <dbReference type="NCBI Taxonomy" id="408172"/>
    <lineage>
        <taxon>unclassified sequences</taxon>
        <taxon>metagenomes</taxon>
        <taxon>ecological metagenomes</taxon>
    </lineage>
</organism>
<evidence type="ECO:0000256" key="2">
    <source>
        <dbReference type="ARBA" id="ARBA00022827"/>
    </source>
</evidence>
<evidence type="ECO:0000313" key="7">
    <source>
        <dbReference type="EMBL" id="SVC02276.1"/>
    </source>
</evidence>
<dbReference type="Gene3D" id="3.50.50.60">
    <property type="entry name" value="FAD/NAD(P)-binding domain"/>
    <property type="match status" value="1"/>
</dbReference>
<evidence type="ECO:0000256" key="1">
    <source>
        <dbReference type="ARBA" id="ARBA00022630"/>
    </source>
</evidence>
<accession>A0A382IRP6</accession>
<dbReference type="AlphaFoldDB" id="A0A382IRP6"/>
<feature type="non-terminal residue" evidence="7">
    <location>
        <position position="140"/>
    </location>
</feature>
<dbReference type="InterPro" id="IPR050097">
    <property type="entry name" value="Ferredoxin-NADP_redctase_2"/>
</dbReference>
<evidence type="ECO:0000259" key="6">
    <source>
        <dbReference type="Pfam" id="PF07992"/>
    </source>
</evidence>
<keyword evidence="2" id="KW-0274">FAD</keyword>
<reference evidence="7" key="1">
    <citation type="submission" date="2018-05" db="EMBL/GenBank/DDBJ databases">
        <authorList>
            <person name="Lanie J.A."/>
            <person name="Ng W.-L."/>
            <person name="Kazmierczak K.M."/>
            <person name="Andrzejewski T.M."/>
            <person name="Davidsen T.M."/>
            <person name="Wayne K.J."/>
            <person name="Tettelin H."/>
            <person name="Glass J.I."/>
            <person name="Rusch D."/>
            <person name="Podicherti R."/>
            <person name="Tsui H.-C.T."/>
            <person name="Winkler M.E."/>
        </authorList>
    </citation>
    <scope>NUCLEOTIDE SEQUENCE</scope>
</reference>
<dbReference type="Pfam" id="PF07992">
    <property type="entry name" value="Pyr_redox_2"/>
    <property type="match status" value="1"/>
</dbReference>